<sequence length="102" mass="11484">MSDTALGQQLEPLHLQINIASAETEKQRLMLESQRLRAHNGAESNHYGDSVSHGGRPEEDRRLKFDSQLKGVLATMPNQEALVPMWFEDVEVTLDCYDVSSD</sequence>
<reference evidence="2 3" key="1">
    <citation type="journal article" date="2020" name="Cell">
        <title>Large-Scale Comparative Analyses of Tick Genomes Elucidate Their Genetic Diversity and Vector Capacities.</title>
        <authorList>
            <consortium name="Tick Genome and Microbiome Consortium (TIGMIC)"/>
            <person name="Jia N."/>
            <person name="Wang J."/>
            <person name="Shi W."/>
            <person name="Du L."/>
            <person name="Sun Y."/>
            <person name="Zhan W."/>
            <person name="Jiang J.F."/>
            <person name="Wang Q."/>
            <person name="Zhang B."/>
            <person name="Ji P."/>
            <person name="Bell-Sakyi L."/>
            <person name="Cui X.M."/>
            <person name="Yuan T.T."/>
            <person name="Jiang B.G."/>
            <person name="Yang W.F."/>
            <person name="Lam T.T."/>
            <person name="Chang Q.C."/>
            <person name="Ding S.J."/>
            <person name="Wang X.J."/>
            <person name="Zhu J.G."/>
            <person name="Ruan X.D."/>
            <person name="Zhao L."/>
            <person name="Wei J.T."/>
            <person name="Ye R.Z."/>
            <person name="Que T.C."/>
            <person name="Du C.H."/>
            <person name="Zhou Y.H."/>
            <person name="Cheng J.X."/>
            <person name="Dai P.F."/>
            <person name="Guo W.B."/>
            <person name="Han X.H."/>
            <person name="Huang E.J."/>
            <person name="Li L.F."/>
            <person name="Wei W."/>
            <person name="Gao Y.C."/>
            <person name="Liu J.Z."/>
            <person name="Shao H.Z."/>
            <person name="Wang X."/>
            <person name="Wang C.C."/>
            <person name="Yang T.C."/>
            <person name="Huo Q.B."/>
            <person name="Li W."/>
            <person name="Chen H.Y."/>
            <person name="Chen S.E."/>
            <person name="Zhou L.G."/>
            <person name="Ni X.B."/>
            <person name="Tian J.H."/>
            <person name="Sheng Y."/>
            <person name="Liu T."/>
            <person name="Pan Y.S."/>
            <person name="Xia L.Y."/>
            <person name="Li J."/>
            <person name="Zhao F."/>
            <person name="Cao W.C."/>
        </authorList>
    </citation>
    <scope>NUCLEOTIDE SEQUENCE [LARGE SCALE GENOMIC DNA]</scope>
    <source>
        <strain evidence="2">HaeL-2018</strain>
    </source>
</reference>
<gene>
    <name evidence="2" type="ORF">HPB48_007933</name>
</gene>
<evidence type="ECO:0000256" key="1">
    <source>
        <dbReference type="SAM" id="MobiDB-lite"/>
    </source>
</evidence>
<dbReference type="VEuPathDB" id="VectorBase:HLOH_041381"/>
<feature type="region of interest" description="Disordered" evidence="1">
    <location>
        <begin position="35"/>
        <end position="62"/>
    </location>
</feature>
<proteinExistence type="predicted"/>
<organism evidence="2 3">
    <name type="scientific">Haemaphysalis longicornis</name>
    <name type="common">Bush tick</name>
    <dbReference type="NCBI Taxonomy" id="44386"/>
    <lineage>
        <taxon>Eukaryota</taxon>
        <taxon>Metazoa</taxon>
        <taxon>Ecdysozoa</taxon>
        <taxon>Arthropoda</taxon>
        <taxon>Chelicerata</taxon>
        <taxon>Arachnida</taxon>
        <taxon>Acari</taxon>
        <taxon>Parasitiformes</taxon>
        <taxon>Ixodida</taxon>
        <taxon>Ixodoidea</taxon>
        <taxon>Ixodidae</taxon>
        <taxon>Haemaphysalinae</taxon>
        <taxon>Haemaphysalis</taxon>
    </lineage>
</organism>
<comment type="caution">
    <text evidence="2">The sequence shown here is derived from an EMBL/GenBank/DDBJ whole genome shotgun (WGS) entry which is preliminary data.</text>
</comment>
<evidence type="ECO:0000313" key="2">
    <source>
        <dbReference type="EMBL" id="KAH9359653.1"/>
    </source>
</evidence>
<dbReference type="Proteomes" id="UP000821853">
    <property type="component" value="Chromosome 1"/>
</dbReference>
<dbReference type="OrthoDB" id="6509498at2759"/>
<accession>A0A9J6F9R7</accession>
<protein>
    <submittedName>
        <fullName evidence="2">Uncharacterized protein</fullName>
    </submittedName>
</protein>
<keyword evidence="3" id="KW-1185">Reference proteome</keyword>
<dbReference type="EMBL" id="JABSTR010000001">
    <property type="protein sequence ID" value="KAH9359653.1"/>
    <property type="molecule type" value="Genomic_DNA"/>
</dbReference>
<dbReference type="AlphaFoldDB" id="A0A9J6F9R7"/>
<name>A0A9J6F9R7_HAELO</name>
<evidence type="ECO:0000313" key="3">
    <source>
        <dbReference type="Proteomes" id="UP000821853"/>
    </source>
</evidence>